<reference evidence="23 24" key="1">
    <citation type="submission" date="2020-10" db="EMBL/GenBank/DDBJ databases">
        <title>Pygocentrus nattereri (red-bellied piranha) genome, fPygNat1, primary haplotype.</title>
        <authorList>
            <person name="Myers G."/>
            <person name="Meyer A."/>
            <person name="Karagic N."/>
            <person name="Pippel M."/>
            <person name="Winkler S."/>
            <person name="Tracey A."/>
            <person name="Wood J."/>
            <person name="Formenti G."/>
            <person name="Howe K."/>
            <person name="Fedrigo O."/>
            <person name="Jarvis E.D."/>
        </authorList>
    </citation>
    <scope>NUCLEOTIDE SEQUENCE [LARGE SCALE GENOMIC DNA]</scope>
</reference>
<feature type="transmembrane region" description="Helical" evidence="21">
    <location>
        <begin position="159"/>
        <end position="181"/>
    </location>
</feature>
<dbReference type="PROSITE" id="PS50939">
    <property type="entry name" value="CYTOCHROME_B561"/>
    <property type="match status" value="1"/>
</dbReference>
<dbReference type="GO" id="GO:0046872">
    <property type="term" value="F:metal ion binding"/>
    <property type="evidence" value="ECO:0007669"/>
    <property type="project" value="UniProtKB-KW"/>
</dbReference>
<gene>
    <name evidence="23" type="primary">CYB561</name>
</gene>
<comment type="subunit">
    <text evidence="2">Homodimer.</text>
</comment>
<keyword evidence="5 21" id="KW-0812">Transmembrane</keyword>
<evidence type="ECO:0000256" key="1">
    <source>
        <dbReference type="ARBA" id="ARBA00001970"/>
    </source>
</evidence>
<keyword evidence="12" id="KW-0968">Cytoplasmic vesicle</keyword>
<evidence type="ECO:0000256" key="21">
    <source>
        <dbReference type="SAM" id="Phobius"/>
    </source>
</evidence>
<organism evidence="23 24">
    <name type="scientific">Pygocentrus nattereri</name>
    <name type="common">Red-bellied piranha</name>
    <dbReference type="NCBI Taxonomy" id="42514"/>
    <lineage>
        <taxon>Eukaryota</taxon>
        <taxon>Metazoa</taxon>
        <taxon>Chordata</taxon>
        <taxon>Craniata</taxon>
        <taxon>Vertebrata</taxon>
        <taxon>Euteleostomi</taxon>
        <taxon>Actinopterygii</taxon>
        <taxon>Neopterygii</taxon>
        <taxon>Teleostei</taxon>
        <taxon>Ostariophysi</taxon>
        <taxon>Characiformes</taxon>
        <taxon>Characoidei</taxon>
        <taxon>Pygocentrus</taxon>
    </lineage>
</organism>
<feature type="compositionally biased region" description="Basic and acidic residues" evidence="20">
    <location>
        <begin position="323"/>
        <end position="332"/>
    </location>
</feature>
<comment type="catalytic activity">
    <reaction evidence="18">
        <text>monodehydro-L-ascorbate radical(out) + L-ascorbate(in) = monodehydro-L-ascorbate radical(in) + L-ascorbate(out)</text>
        <dbReference type="Rhea" id="RHEA:66524"/>
        <dbReference type="ChEBI" id="CHEBI:38290"/>
        <dbReference type="ChEBI" id="CHEBI:59513"/>
    </reaction>
    <physiologicalReaction direction="left-to-right" evidence="18">
        <dbReference type="Rhea" id="RHEA:66525"/>
    </physiologicalReaction>
</comment>
<keyword evidence="3" id="KW-0813">Transport</keyword>
<evidence type="ECO:0000256" key="19">
    <source>
        <dbReference type="ARBA" id="ARBA00048457"/>
    </source>
</evidence>
<feature type="transmembrane region" description="Helical" evidence="21">
    <location>
        <begin position="128"/>
        <end position="147"/>
    </location>
</feature>
<keyword evidence="9 21" id="KW-1133">Transmembrane helix</keyword>
<keyword evidence="7" id="KW-1278">Translocase</keyword>
<evidence type="ECO:0000256" key="8">
    <source>
        <dbReference type="ARBA" id="ARBA00022982"/>
    </source>
</evidence>
<dbReference type="FunFam" id="1.20.120.1770:FF:000001">
    <property type="entry name" value="Cytochrome b reductase 1"/>
    <property type="match status" value="1"/>
</dbReference>
<dbReference type="OMA" id="LHFRGGM"/>
<feature type="region of interest" description="Disordered" evidence="20">
    <location>
        <begin position="311"/>
        <end position="332"/>
    </location>
</feature>
<evidence type="ECO:0000256" key="4">
    <source>
        <dbReference type="ARBA" id="ARBA00022617"/>
    </source>
</evidence>
<feature type="transmembrane region" description="Helical" evidence="21">
    <location>
        <begin position="87"/>
        <end position="108"/>
    </location>
</feature>
<dbReference type="GO" id="GO:0042584">
    <property type="term" value="C:chromaffin granule membrane"/>
    <property type="evidence" value="ECO:0007669"/>
    <property type="project" value="UniProtKB-SubCell"/>
</dbReference>
<evidence type="ECO:0000256" key="17">
    <source>
        <dbReference type="ARBA" id="ARBA00045973"/>
    </source>
</evidence>
<dbReference type="Gene3D" id="1.20.120.1770">
    <property type="match status" value="1"/>
</dbReference>
<dbReference type="PANTHER" id="PTHR10106">
    <property type="entry name" value="CYTOCHROME B561-RELATED"/>
    <property type="match status" value="1"/>
</dbReference>
<reference evidence="23" key="3">
    <citation type="submission" date="2025-09" db="UniProtKB">
        <authorList>
            <consortium name="Ensembl"/>
        </authorList>
    </citation>
    <scope>IDENTIFICATION</scope>
</reference>
<evidence type="ECO:0000256" key="5">
    <source>
        <dbReference type="ARBA" id="ARBA00022692"/>
    </source>
</evidence>
<comment type="catalytic activity">
    <reaction evidence="19">
        <text>Fe(3+)(out) + L-ascorbate(in) = monodehydro-L-ascorbate radical(in) + Fe(2+)(out) + H(+)</text>
        <dbReference type="Rhea" id="RHEA:30403"/>
        <dbReference type="ChEBI" id="CHEBI:15378"/>
        <dbReference type="ChEBI" id="CHEBI:29033"/>
        <dbReference type="ChEBI" id="CHEBI:29034"/>
        <dbReference type="ChEBI" id="CHEBI:38290"/>
        <dbReference type="ChEBI" id="CHEBI:59513"/>
        <dbReference type="EC" id="7.2.1.3"/>
    </reaction>
    <physiologicalReaction direction="left-to-right" evidence="19">
        <dbReference type="Rhea" id="RHEA:30404"/>
    </physiologicalReaction>
</comment>
<dbReference type="GO" id="GO:0140571">
    <property type="term" value="F:transmembrane ascorbate ferrireductase activity"/>
    <property type="evidence" value="ECO:0007669"/>
    <property type="project" value="UniProtKB-EC"/>
</dbReference>
<evidence type="ECO:0000256" key="14">
    <source>
        <dbReference type="ARBA" id="ARBA00024231"/>
    </source>
</evidence>
<sequence length="332" mass="36128">MDGIPRGWAGVRTLPWYVAGSQVLGVTCVVITGVWMGHYYGGYAWDGSSQQFNVHPLCMVLGLVFLYGDGVLVYRVFRNESKRSVKILHALLHMMALIISIVGLVAVFDYHNSSNIPNMYSLHSWCGMLTFVLFFLQWLLGLAFFLFPWASTLLRSWYLPLHIFFGLVLLAMAVGSSLMGITEKLLFSSQSSSSKLAPEAALANVLGLLLVCFVILVGFVVSREEFRRPPNPEEEALSVHFNTLGPAQAPCLRGGAPAGEAGPLAGLCHGEEEKGADPAPVAERPGDTLPQRVAAGAGSLGCWGRGAWLHSGPPGLRGIACTERQREKERER</sequence>
<keyword evidence="4" id="KW-0349">Heme</keyword>
<reference evidence="23" key="2">
    <citation type="submission" date="2025-08" db="UniProtKB">
        <authorList>
            <consortium name="Ensembl"/>
        </authorList>
    </citation>
    <scope>IDENTIFICATION</scope>
</reference>
<evidence type="ECO:0000256" key="9">
    <source>
        <dbReference type="ARBA" id="ARBA00022989"/>
    </source>
</evidence>
<evidence type="ECO:0000256" key="20">
    <source>
        <dbReference type="SAM" id="MobiDB-lite"/>
    </source>
</evidence>
<dbReference type="InterPro" id="IPR006593">
    <property type="entry name" value="Cyt_b561/ferric_Rdtase_TM"/>
</dbReference>
<dbReference type="AlphaFoldDB" id="A0A3B4E3C8"/>
<keyword evidence="24" id="KW-1185">Reference proteome</keyword>
<dbReference type="PANTHER" id="PTHR10106:SF14">
    <property type="entry name" value="TRANSMEMBRANE ASCORBATE-DEPENDENT REDUCTASE CYB561"/>
    <property type="match status" value="1"/>
</dbReference>
<dbReference type="GO" id="GO:0005765">
    <property type="term" value="C:lysosomal membrane"/>
    <property type="evidence" value="ECO:0007669"/>
    <property type="project" value="TreeGrafter"/>
</dbReference>
<evidence type="ECO:0000256" key="13">
    <source>
        <dbReference type="ARBA" id="ARBA00024185"/>
    </source>
</evidence>
<evidence type="ECO:0000259" key="22">
    <source>
        <dbReference type="PROSITE" id="PS50939"/>
    </source>
</evidence>
<proteinExistence type="predicted"/>
<dbReference type="GeneTree" id="ENSGT00950000183197"/>
<protein>
    <recommendedName>
        <fullName evidence="14">Transmembrane ascorbate-dependent reductase CYB561</fullName>
    </recommendedName>
    <alternativeName>
        <fullName evidence="15">Cytochrome b-561</fullName>
    </alternativeName>
    <alternativeName>
        <fullName evidence="16">Cytochrome b561</fullName>
    </alternativeName>
</protein>
<feature type="transmembrane region" description="Helical" evidence="21">
    <location>
        <begin position="16"/>
        <end position="40"/>
    </location>
</feature>
<feature type="transmembrane region" description="Helical" evidence="21">
    <location>
        <begin position="52"/>
        <end position="75"/>
    </location>
</feature>
<evidence type="ECO:0000256" key="10">
    <source>
        <dbReference type="ARBA" id="ARBA00023004"/>
    </source>
</evidence>
<dbReference type="Proteomes" id="UP001501920">
    <property type="component" value="Chromosome 1"/>
</dbReference>
<dbReference type="InterPro" id="IPR043205">
    <property type="entry name" value="CYB561/CYBRD1-like"/>
</dbReference>
<evidence type="ECO:0000256" key="7">
    <source>
        <dbReference type="ARBA" id="ARBA00022967"/>
    </source>
</evidence>
<feature type="transmembrane region" description="Helical" evidence="21">
    <location>
        <begin position="201"/>
        <end position="221"/>
    </location>
</feature>
<keyword evidence="8" id="KW-0249">Electron transport</keyword>
<feature type="domain" description="Cytochrome b561" evidence="22">
    <location>
        <begin position="20"/>
        <end position="222"/>
    </location>
</feature>
<keyword evidence="11 21" id="KW-0472">Membrane</keyword>
<dbReference type="STRING" id="42514.ENSPNAP00000031117"/>
<keyword evidence="6" id="KW-0479">Metal-binding</keyword>
<dbReference type="SMART" id="SM00665">
    <property type="entry name" value="B561"/>
    <property type="match status" value="1"/>
</dbReference>
<evidence type="ECO:0000256" key="6">
    <source>
        <dbReference type="ARBA" id="ARBA00022723"/>
    </source>
</evidence>
<dbReference type="Ensembl" id="ENSPNAT00000019822.2">
    <property type="protein sequence ID" value="ENSPNAP00000031117.1"/>
    <property type="gene ID" value="ENSPNAG00000003519.2"/>
</dbReference>
<evidence type="ECO:0000256" key="18">
    <source>
        <dbReference type="ARBA" id="ARBA00047447"/>
    </source>
</evidence>
<name>A0A3B4E3C8_PYGNA</name>
<evidence type="ECO:0000256" key="16">
    <source>
        <dbReference type="ARBA" id="ARBA00032709"/>
    </source>
</evidence>
<dbReference type="Pfam" id="PF03188">
    <property type="entry name" value="Cytochrom_B561"/>
    <property type="match status" value="1"/>
</dbReference>
<evidence type="ECO:0000256" key="2">
    <source>
        <dbReference type="ARBA" id="ARBA00011738"/>
    </source>
</evidence>
<evidence type="ECO:0000313" key="23">
    <source>
        <dbReference type="Ensembl" id="ENSPNAP00000031117.1"/>
    </source>
</evidence>
<evidence type="ECO:0000256" key="3">
    <source>
        <dbReference type="ARBA" id="ARBA00022448"/>
    </source>
</evidence>
<evidence type="ECO:0000256" key="15">
    <source>
        <dbReference type="ARBA" id="ARBA00030896"/>
    </source>
</evidence>
<keyword evidence="10" id="KW-0408">Iron</keyword>
<comment type="subcellular location">
    <subcellularLocation>
        <location evidence="13">Cytoplasmic vesicle</location>
        <location evidence="13">Secretory vesicle</location>
        <location evidence="13">Chromaffin granule membrane</location>
        <topology evidence="13">Multi-pass membrane protein</topology>
    </subcellularLocation>
</comment>
<comment type="function">
    <text evidence="17">Transmembrane reductase that uses ascorbate as an electron donor in the cytoplasm and transfers electrons across membranes to reduce monodehydro-L-ascorbate radical in the lumen of secretory vesicles. It is therefore involved the regeneration and homeostasis within secretory vesicles of ascorbate which in turn provides reducing equivalents needed to support the activity of intravesicular enzymes.</text>
</comment>
<accession>A0A3B4E3C8</accession>
<comment type="cofactor">
    <cofactor evidence="1">
        <name>heme b</name>
        <dbReference type="ChEBI" id="CHEBI:60344"/>
    </cofactor>
</comment>
<evidence type="ECO:0000256" key="12">
    <source>
        <dbReference type="ARBA" id="ARBA00023329"/>
    </source>
</evidence>
<feature type="region of interest" description="Disordered" evidence="20">
    <location>
        <begin position="263"/>
        <end position="289"/>
    </location>
</feature>
<evidence type="ECO:0000256" key="11">
    <source>
        <dbReference type="ARBA" id="ARBA00023136"/>
    </source>
</evidence>
<evidence type="ECO:0000313" key="24">
    <source>
        <dbReference type="Proteomes" id="UP001501920"/>
    </source>
</evidence>